<dbReference type="Gene3D" id="3.30.565.10">
    <property type="entry name" value="Histidine kinase-like ATPase, C-terminal domain"/>
    <property type="match status" value="1"/>
</dbReference>
<dbReference type="SMART" id="SM00388">
    <property type="entry name" value="HisKA"/>
    <property type="match status" value="1"/>
</dbReference>
<dbReference type="PANTHER" id="PTHR45339">
    <property type="entry name" value="HYBRID SIGNAL TRANSDUCTION HISTIDINE KINASE J"/>
    <property type="match status" value="1"/>
</dbReference>
<dbReference type="CDD" id="cd16922">
    <property type="entry name" value="HATPase_EvgS-ArcB-TorS-like"/>
    <property type="match status" value="1"/>
</dbReference>
<dbReference type="GO" id="GO:0000155">
    <property type="term" value="F:phosphorelay sensor kinase activity"/>
    <property type="evidence" value="ECO:0007669"/>
    <property type="project" value="InterPro"/>
</dbReference>
<evidence type="ECO:0000313" key="13">
    <source>
        <dbReference type="EMBL" id="GEC95162.1"/>
    </source>
</evidence>
<dbReference type="Proteomes" id="UP000318422">
    <property type="component" value="Unassembled WGS sequence"/>
</dbReference>
<keyword evidence="10" id="KW-0472">Membrane</keyword>
<dbReference type="InterPro" id="IPR003594">
    <property type="entry name" value="HATPase_dom"/>
</dbReference>
<dbReference type="GO" id="GO:0005524">
    <property type="term" value="F:ATP binding"/>
    <property type="evidence" value="ECO:0007669"/>
    <property type="project" value="UniProtKB-KW"/>
</dbReference>
<protein>
    <recommendedName>
        <fullName evidence="2">histidine kinase</fullName>
        <ecNumber evidence="2">2.7.13.3</ecNumber>
    </recommendedName>
</protein>
<dbReference type="SUPFAM" id="SSF47384">
    <property type="entry name" value="Homodimeric domain of signal transducing histidine kinase"/>
    <property type="match status" value="1"/>
</dbReference>
<keyword evidence="14" id="KW-1185">Reference proteome</keyword>
<dbReference type="PANTHER" id="PTHR45339:SF1">
    <property type="entry name" value="HYBRID SIGNAL TRANSDUCTION HISTIDINE KINASE J"/>
    <property type="match status" value="1"/>
</dbReference>
<evidence type="ECO:0000256" key="1">
    <source>
        <dbReference type="ARBA" id="ARBA00000085"/>
    </source>
</evidence>
<dbReference type="PROSITE" id="PS50110">
    <property type="entry name" value="RESPONSE_REGULATORY"/>
    <property type="match status" value="1"/>
</dbReference>
<evidence type="ECO:0000259" key="12">
    <source>
        <dbReference type="PROSITE" id="PS50110"/>
    </source>
</evidence>
<evidence type="ECO:0000256" key="6">
    <source>
        <dbReference type="ARBA" id="ARBA00022777"/>
    </source>
</evidence>
<keyword evidence="6" id="KW-0418">Kinase</keyword>
<feature type="modified residue" description="4-aspartylphosphate" evidence="9">
    <location>
        <position position="600"/>
    </location>
</feature>
<keyword evidence="3 9" id="KW-0597">Phosphoprotein</keyword>
<dbReference type="SMART" id="SM00448">
    <property type="entry name" value="REC"/>
    <property type="match status" value="1"/>
</dbReference>
<dbReference type="EMBL" id="BJNV01000014">
    <property type="protein sequence ID" value="GEC95162.1"/>
    <property type="molecule type" value="Genomic_DNA"/>
</dbReference>
<evidence type="ECO:0000256" key="3">
    <source>
        <dbReference type="ARBA" id="ARBA00022553"/>
    </source>
</evidence>
<dbReference type="Pfam" id="PF00072">
    <property type="entry name" value="Response_reg"/>
    <property type="match status" value="1"/>
</dbReference>
<dbReference type="InterPro" id="IPR004358">
    <property type="entry name" value="Sig_transdc_His_kin-like_C"/>
</dbReference>
<dbReference type="Pfam" id="PF02518">
    <property type="entry name" value="HATPase_c"/>
    <property type="match status" value="1"/>
</dbReference>
<evidence type="ECO:0000256" key="8">
    <source>
        <dbReference type="ARBA" id="ARBA00023012"/>
    </source>
</evidence>
<feature type="domain" description="Response regulatory" evidence="12">
    <location>
        <begin position="551"/>
        <end position="670"/>
    </location>
</feature>
<dbReference type="SMART" id="SM00387">
    <property type="entry name" value="HATPase_c"/>
    <property type="match status" value="1"/>
</dbReference>
<proteinExistence type="predicted"/>
<keyword evidence="7" id="KW-0067">ATP-binding</keyword>
<dbReference type="InterPro" id="IPR003661">
    <property type="entry name" value="HisK_dim/P_dom"/>
</dbReference>
<dbReference type="RefSeq" id="WP_141350367.1">
    <property type="nucleotide sequence ID" value="NZ_BJNV01000014.1"/>
</dbReference>
<feature type="transmembrane region" description="Helical" evidence="10">
    <location>
        <begin position="161"/>
        <end position="180"/>
    </location>
</feature>
<dbReference type="FunFam" id="1.10.287.130:FF:000002">
    <property type="entry name" value="Two-component osmosensing histidine kinase"/>
    <property type="match status" value="1"/>
</dbReference>
<gene>
    <name evidence="13" type="ORF">ZRA01_12350</name>
</gene>
<dbReference type="OrthoDB" id="5519028at2"/>
<evidence type="ECO:0000256" key="4">
    <source>
        <dbReference type="ARBA" id="ARBA00022679"/>
    </source>
</evidence>
<dbReference type="InterPro" id="IPR036890">
    <property type="entry name" value="HATPase_C_sf"/>
</dbReference>
<evidence type="ECO:0000256" key="9">
    <source>
        <dbReference type="PROSITE-ProRule" id="PRU00169"/>
    </source>
</evidence>
<dbReference type="InterPro" id="IPR036097">
    <property type="entry name" value="HisK_dim/P_sf"/>
</dbReference>
<dbReference type="Gene3D" id="1.10.287.130">
    <property type="match status" value="1"/>
</dbReference>
<dbReference type="FunFam" id="3.30.565.10:FF:000078">
    <property type="entry name" value="Two-component sensor histidine kinase"/>
    <property type="match status" value="1"/>
</dbReference>
<keyword evidence="4" id="KW-0808">Transferase</keyword>
<dbReference type="SUPFAM" id="SSF52172">
    <property type="entry name" value="CheY-like"/>
    <property type="match status" value="1"/>
</dbReference>
<dbReference type="PRINTS" id="PR00344">
    <property type="entry name" value="BCTRLSENSOR"/>
</dbReference>
<reference evidence="13 14" key="1">
    <citation type="submission" date="2019-06" db="EMBL/GenBank/DDBJ databases">
        <title>Whole genome shotgun sequence of Zoogloea ramigera NBRC 15342.</title>
        <authorList>
            <person name="Hosoyama A."/>
            <person name="Uohara A."/>
            <person name="Ohji S."/>
            <person name="Ichikawa N."/>
        </authorList>
    </citation>
    <scope>NUCLEOTIDE SEQUENCE [LARGE SCALE GENOMIC DNA]</scope>
    <source>
        <strain evidence="13 14">NBRC 15342</strain>
    </source>
</reference>
<dbReference type="Pfam" id="PF00512">
    <property type="entry name" value="HisKA"/>
    <property type="match status" value="1"/>
</dbReference>
<evidence type="ECO:0000256" key="2">
    <source>
        <dbReference type="ARBA" id="ARBA00012438"/>
    </source>
</evidence>
<comment type="catalytic activity">
    <reaction evidence="1">
        <text>ATP + protein L-histidine = ADP + protein N-phospho-L-histidine.</text>
        <dbReference type="EC" id="2.7.13.3"/>
    </reaction>
</comment>
<dbReference type="Gene3D" id="3.40.50.2300">
    <property type="match status" value="1"/>
</dbReference>
<dbReference type="CDD" id="cd00082">
    <property type="entry name" value="HisKA"/>
    <property type="match status" value="1"/>
</dbReference>
<feature type="transmembrane region" description="Helical" evidence="10">
    <location>
        <begin position="12"/>
        <end position="36"/>
    </location>
</feature>
<keyword evidence="5" id="KW-0547">Nucleotide-binding</keyword>
<keyword evidence="10" id="KW-1133">Transmembrane helix</keyword>
<evidence type="ECO:0000256" key="5">
    <source>
        <dbReference type="ARBA" id="ARBA00022741"/>
    </source>
</evidence>
<name>A0A4Y4CSV8_ZOORA</name>
<dbReference type="EC" id="2.7.13.3" evidence="2"/>
<evidence type="ECO:0000259" key="11">
    <source>
        <dbReference type="PROSITE" id="PS50109"/>
    </source>
</evidence>
<organism evidence="13 14">
    <name type="scientific">Zoogloea ramigera</name>
    <dbReference type="NCBI Taxonomy" id="350"/>
    <lineage>
        <taxon>Bacteria</taxon>
        <taxon>Pseudomonadati</taxon>
        <taxon>Pseudomonadota</taxon>
        <taxon>Betaproteobacteria</taxon>
        <taxon>Rhodocyclales</taxon>
        <taxon>Zoogloeaceae</taxon>
        <taxon>Zoogloea</taxon>
    </lineage>
</organism>
<keyword evidence="10" id="KW-0812">Transmembrane</keyword>
<dbReference type="InterPro" id="IPR001789">
    <property type="entry name" value="Sig_transdc_resp-reg_receiver"/>
</dbReference>
<dbReference type="PROSITE" id="PS50109">
    <property type="entry name" value="HIS_KIN"/>
    <property type="match status" value="1"/>
</dbReference>
<dbReference type="SUPFAM" id="SSF55874">
    <property type="entry name" value="ATPase domain of HSP90 chaperone/DNA topoisomerase II/histidine kinase"/>
    <property type="match status" value="1"/>
</dbReference>
<feature type="domain" description="Histidine kinase" evidence="11">
    <location>
        <begin position="307"/>
        <end position="529"/>
    </location>
</feature>
<dbReference type="CDD" id="cd17546">
    <property type="entry name" value="REC_hyHK_CKI1_RcsC-like"/>
    <property type="match status" value="1"/>
</dbReference>
<dbReference type="InterPro" id="IPR005467">
    <property type="entry name" value="His_kinase_dom"/>
</dbReference>
<evidence type="ECO:0000256" key="10">
    <source>
        <dbReference type="SAM" id="Phobius"/>
    </source>
</evidence>
<accession>A0A4Y4CSV8</accession>
<dbReference type="InterPro" id="IPR011006">
    <property type="entry name" value="CheY-like_superfamily"/>
</dbReference>
<evidence type="ECO:0000256" key="7">
    <source>
        <dbReference type="ARBA" id="ARBA00022840"/>
    </source>
</evidence>
<dbReference type="AlphaFoldDB" id="A0A4Y4CSV8"/>
<sequence length="676" mass="73185">MAKLAALLPKSLVARIYALYSAALLFFVGGGLGLFYQYQFAQQLETAQQSATMLIEVTAQTIADSAVIGDYDTIRRTLERSTLRSQFAAATFIDMGGGRLHSESRTPPAAPAPAWLQARIAEHLYEVNRVISAGGRDYGVLRLAFDVDMIAGSLWVLFRNALLLTVLGLSGGLLMIWFPLKRWLGPLGRVRSLEDGEAPGALAEHTAALAELPLEFRPMFDVLHQTASRLQHELATREKALVSLRQVLADLQALPASPGSPSGNDIEGMTAAISRLVAEREAGRLALEQARDAAEAANRAKSDFLANMSHEIRTPMNGILGMTELALQTPLSDEQRDYLQIVSSSADALLTIINDILDFSKIEAGKLRIENIPFDLPGLLEETLPAITVKAREKRLTLKWGIGAGVPSFIAGDPVRVRQVLLNLLSNAVKFTEQGEVELTVRREPGAPGMPDILCFSVRDTGIGITPEAQRHIFEAFSQADNSVTRKFGGTGLGLSISSHLVTLMGGEIRLDSAPGRGSTFCFTLPCRPAEAPAPARQAPQAAAALASGLPVLLVEDNRINQRLASKLLEDRGYRVTLAENGQLALDALVQARFAAVLMDMQMPVMDGLEATRRIRAREAAEARARTPIIAMTANAMQGDRERCLAAGMDDYISKPINADELFRQLEGWAQARPAA</sequence>
<keyword evidence="8" id="KW-0902">Two-component regulatory system</keyword>
<comment type="caution">
    <text evidence="13">The sequence shown here is derived from an EMBL/GenBank/DDBJ whole genome shotgun (WGS) entry which is preliminary data.</text>
</comment>
<evidence type="ECO:0000313" key="14">
    <source>
        <dbReference type="Proteomes" id="UP000318422"/>
    </source>
</evidence>